<evidence type="ECO:0000313" key="4">
    <source>
        <dbReference type="Proteomes" id="UP000254879"/>
    </source>
</evidence>
<dbReference type="RefSeq" id="WP_003754392.1">
    <property type="nucleotide sequence ID" value="NZ_CABKNG010000001.1"/>
</dbReference>
<dbReference type="Proteomes" id="UP000254879">
    <property type="component" value="Unassembled WGS sequence"/>
</dbReference>
<keyword evidence="2" id="KW-0812">Transmembrane</keyword>
<gene>
    <name evidence="3" type="ORF">NCTC10815_01455</name>
</gene>
<keyword evidence="2" id="KW-1133">Transmembrane helix</keyword>
<dbReference type="AlphaFoldDB" id="A0A378MK47"/>
<protein>
    <submittedName>
        <fullName evidence="3">Uncharacterized protein</fullName>
    </submittedName>
</protein>
<organism evidence="3 4">
    <name type="scientific">Listeria grayi</name>
    <name type="common">Listeria murrayi</name>
    <dbReference type="NCBI Taxonomy" id="1641"/>
    <lineage>
        <taxon>Bacteria</taxon>
        <taxon>Bacillati</taxon>
        <taxon>Bacillota</taxon>
        <taxon>Bacilli</taxon>
        <taxon>Bacillales</taxon>
        <taxon>Listeriaceae</taxon>
        <taxon>Listeria</taxon>
    </lineage>
</organism>
<evidence type="ECO:0000256" key="2">
    <source>
        <dbReference type="SAM" id="Phobius"/>
    </source>
</evidence>
<name>A0A378MK47_LISGR</name>
<keyword evidence="2" id="KW-0472">Membrane</keyword>
<keyword evidence="1" id="KW-0175">Coiled coil</keyword>
<feature type="coiled-coil region" evidence="1">
    <location>
        <begin position="5"/>
        <end position="32"/>
    </location>
</feature>
<feature type="transmembrane region" description="Helical" evidence="2">
    <location>
        <begin position="40"/>
        <end position="58"/>
    </location>
</feature>
<dbReference type="EMBL" id="UGPG01000001">
    <property type="protein sequence ID" value="STY44135.1"/>
    <property type="molecule type" value="Genomic_DNA"/>
</dbReference>
<sequence length="59" mass="6954">MEERIYDLEDRVQDLELEVADLRKRLEETKKPAPRDNRTWWVLVPIVAIICGTIMSIVS</sequence>
<evidence type="ECO:0000256" key="1">
    <source>
        <dbReference type="SAM" id="Coils"/>
    </source>
</evidence>
<reference evidence="3 4" key="1">
    <citation type="submission" date="2018-06" db="EMBL/GenBank/DDBJ databases">
        <authorList>
            <consortium name="Pathogen Informatics"/>
            <person name="Doyle S."/>
        </authorList>
    </citation>
    <scope>NUCLEOTIDE SEQUENCE [LARGE SCALE GENOMIC DNA]</scope>
    <source>
        <strain evidence="4">NCTC 10815</strain>
    </source>
</reference>
<evidence type="ECO:0000313" key="3">
    <source>
        <dbReference type="EMBL" id="STY44135.1"/>
    </source>
</evidence>
<accession>A0A378MK47</accession>
<proteinExistence type="predicted"/>